<sequence length="193" mass="21687">MVTWIRRRITTQFQSDPLCGIYQESPMADADASAIRAERGDWIGKHLNEYLTSGGARGHIMDVRAVGGREMTTHCLIRCAGRKSGKVYVRPLIYGNFGGEIVIVGSKGGADTHPGWYLNILESDTIGVQIATQAFEATWREPEGEERHEVWAYMAHLYPPYITYQRSTSRQIPLVMLTPVRPIDVFTAQDSTR</sequence>
<dbReference type="InterPro" id="IPR004378">
    <property type="entry name" value="F420H2_quin_Rdtase"/>
</dbReference>
<reference evidence="4 5" key="1">
    <citation type="journal article" date="2019" name="Emerg. Microbes Infect.">
        <title>Comprehensive subspecies identification of 175 nontuberculous mycobacteria species based on 7547 genomic profiles.</title>
        <authorList>
            <person name="Matsumoto Y."/>
            <person name="Kinjo T."/>
            <person name="Motooka D."/>
            <person name="Nabeya D."/>
            <person name="Jung N."/>
            <person name="Uechi K."/>
            <person name="Horii T."/>
            <person name="Iida T."/>
            <person name="Fujita J."/>
            <person name="Nakamura S."/>
        </authorList>
    </citation>
    <scope>NUCLEOTIDE SEQUENCE [LARGE SCALE GENOMIC DNA]</scope>
    <source>
        <strain evidence="4 5">JCM 14742</strain>
    </source>
</reference>
<name>A0A7I7YM86_9MYCO</name>
<evidence type="ECO:0000256" key="2">
    <source>
        <dbReference type="ARBA" id="ARBA00023002"/>
    </source>
</evidence>
<dbReference type="GO" id="GO:0016491">
    <property type="term" value="F:oxidoreductase activity"/>
    <property type="evidence" value="ECO:0007669"/>
    <property type="project" value="UniProtKB-KW"/>
</dbReference>
<proteinExistence type="inferred from homology"/>
<gene>
    <name evidence="4" type="ORF">MPRM_00500</name>
</gene>
<organism evidence="4 5">
    <name type="scientific">Mycobacterium parmense</name>
    <dbReference type="NCBI Taxonomy" id="185642"/>
    <lineage>
        <taxon>Bacteria</taxon>
        <taxon>Bacillati</taxon>
        <taxon>Actinomycetota</taxon>
        <taxon>Actinomycetes</taxon>
        <taxon>Mycobacteriales</taxon>
        <taxon>Mycobacteriaceae</taxon>
        <taxon>Mycobacterium</taxon>
        <taxon>Mycobacterium simiae complex</taxon>
    </lineage>
</organism>
<comment type="catalytic activity">
    <reaction evidence="3">
        <text>oxidized coenzyme F420-(gamma-L-Glu)(n) + a quinol + H(+) = reduced coenzyme F420-(gamma-L-Glu)(n) + a quinone</text>
        <dbReference type="Rhea" id="RHEA:39663"/>
        <dbReference type="Rhea" id="RHEA-COMP:12939"/>
        <dbReference type="Rhea" id="RHEA-COMP:14378"/>
        <dbReference type="ChEBI" id="CHEBI:15378"/>
        <dbReference type="ChEBI" id="CHEBI:24646"/>
        <dbReference type="ChEBI" id="CHEBI:132124"/>
        <dbReference type="ChEBI" id="CHEBI:133980"/>
        <dbReference type="ChEBI" id="CHEBI:139511"/>
    </reaction>
</comment>
<evidence type="ECO:0000313" key="4">
    <source>
        <dbReference type="EMBL" id="BBZ42769.1"/>
    </source>
</evidence>
<dbReference type="Proteomes" id="UP000467105">
    <property type="component" value="Chromosome"/>
</dbReference>
<dbReference type="Pfam" id="PF04075">
    <property type="entry name" value="F420H2_quin_red"/>
    <property type="match status" value="1"/>
</dbReference>
<dbReference type="NCBIfam" id="TIGR00026">
    <property type="entry name" value="hi_GC_TIGR00026"/>
    <property type="match status" value="1"/>
</dbReference>
<dbReference type="GO" id="GO:0005886">
    <property type="term" value="C:plasma membrane"/>
    <property type="evidence" value="ECO:0007669"/>
    <property type="project" value="TreeGrafter"/>
</dbReference>
<dbReference type="PANTHER" id="PTHR39428:SF1">
    <property type="entry name" value="F420H(2)-DEPENDENT QUINONE REDUCTASE RV1261C"/>
    <property type="match status" value="1"/>
</dbReference>
<dbReference type="GO" id="GO:0070967">
    <property type="term" value="F:coenzyme F420 binding"/>
    <property type="evidence" value="ECO:0007669"/>
    <property type="project" value="TreeGrafter"/>
</dbReference>
<dbReference type="PANTHER" id="PTHR39428">
    <property type="entry name" value="F420H(2)-DEPENDENT QUINONE REDUCTASE RV1261C"/>
    <property type="match status" value="1"/>
</dbReference>
<comment type="similarity">
    <text evidence="1">Belongs to the F420H(2)-dependent quinone reductase family.</text>
</comment>
<evidence type="ECO:0000256" key="3">
    <source>
        <dbReference type="ARBA" id="ARBA00049106"/>
    </source>
</evidence>
<evidence type="ECO:0008006" key="6">
    <source>
        <dbReference type="Google" id="ProtNLM"/>
    </source>
</evidence>
<protein>
    <recommendedName>
        <fullName evidence="6">Nitroreductase</fullName>
    </recommendedName>
</protein>
<dbReference type="Gene3D" id="2.30.110.10">
    <property type="entry name" value="Electron Transport, Fmn-binding Protein, Chain A"/>
    <property type="match status" value="1"/>
</dbReference>
<accession>A0A7I7YM86</accession>
<dbReference type="EMBL" id="AP022614">
    <property type="protein sequence ID" value="BBZ42769.1"/>
    <property type="molecule type" value="Genomic_DNA"/>
</dbReference>
<dbReference type="AlphaFoldDB" id="A0A7I7YM86"/>
<keyword evidence="2" id="KW-0560">Oxidoreductase</keyword>
<evidence type="ECO:0000256" key="1">
    <source>
        <dbReference type="ARBA" id="ARBA00008710"/>
    </source>
</evidence>
<dbReference type="InterPro" id="IPR012349">
    <property type="entry name" value="Split_barrel_FMN-bd"/>
</dbReference>
<keyword evidence="5" id="KW-1185">Reference proteome</keyword>
<evidence type="ECO:0000313" key="5">
    <source>
        <dbReference type="Proteomes" id="UP000467105"/>
    </source>
</evidence>